<dbReference type="Proteomes" id="UP000499080">
    <property type="component" value="Unassembled WGS sequence"/>
</dbReference>
<keyword evidence="2" id="KW-0325">Glycoprotein</keyword>
<dbReference type="PANTHER" id="PTHR10605:SF72">
    <property type="entry name" value="HEPARAN SULFATE 3-O SULFOTRANSFERASE-B, ISOFORM A"/>
    <property type="match status" value="1"/>
</dbReference>
<gene>
    <name evidence="6" type="primary">Hs3st3a1</name>
    <name evidence="6" type="ORF">AVEN_254080_1</name>
</gene>
<dbReference type="InterPro" id="IPR037359">
    <property type="entry name" value="NST/OST"/>
</dbReference>
<evidence type="ECO:0000256" key="2">
    <source>
        <dbReference type="ARBA" id="ARBA00023180"/>
    </source>
</evidence>
<dbReference type="InterPro" id="IPR000863">
    <property type="entry name" value="Sulfotransferase_dom"/>
</dbReference>
<keyword evidence="4" id="KW-1015">Disulfide bond</keyword>
<dbReference type="Pfam" id="PF00685">
    <property type="entry name" value="Sulfotransfer_1"/>
    <property type="match status" value="1"/>
</dbReference>
<evidence type="ECO:0000313" key="6">
    <source>
        <dbReference type="EMBL" id="GBL97026.1"/>
    </source>
</evidence>
<keyword evidence="1 6" id="KW-0808">Transferase</keyword>
<keyword evidence="7" id="KW-1185">Reference proteome</keyword>
<dbReference type="PANTHER" id="PTHR10605">
    <property type="entry name" value="HEPARAN SULFATE SULFOTRANSFERASE"/>
    <property type="match status" value="1"/>
</dbReference>
<accession>A0A4Y2C0A1</accession>
<dbReference type="GO" id="GO:0008467">
    <property type="term" value="F:[heparan sulfate]-glucosamine 3-sulfotransferase activity"/>
    <property type="evidence" value="ECO:0007669"/>
    <property type="project" value="TreeGrafter"/>
</dbReference>
<evidence type="ECO:0000256" key="3">
    <source>
        <dbReference type="PIRSR" id="PIRSR637359-2"/>
    </source>
</evidence>
<sequence length="203" mass="23432">MPTSLEGQITMEKTPSYFITKEVPPRIHSMSPSVRLLVVVRDPVTRAISDYTQSTSKRKDTPSFEDMAFLNVTTGLVDTSWSAIRIGVYARFLEWWTRYFSLDRILFISGENLIRDPAGEMGRVQDFLDLKQVISDKHFYFNETKGFPCLKKSEGSGNPHCLGKTKGRAHPDISLSTIQRLRDFYRPFNMKFYQMVGRNFGWP</sequence>
<dbReference type="EMBL" id="BGPR01000126">
    <property type="protein sequence ID" value="GBL97026.1"/>
    <property type="molecule type" value="Genomic_DNA"/>
</dbReference>
<evidence type="ECO:0000259" key="5">
    <source>
        <dbReference type="Pfam" id="PF00685"/>
    </source>
</evidence>
<dbReference type="FunFam" id="3.40.50.300:FF:001224">
    <property type="entry name" value="Sulfotransferase"/>
    <property type="match status" value="1"/>
</dbReference>
<name>A0A4Y2C0A1_ARAVE</name>
<dbReference type="AlphaFoldDB" id="A0A4Y2C0A1"/>
<feature type="binding site" evidence="3">
    <location>
        <begin position="166"/>
        <end position="170"/>
    </location>
    <ligand>
        <name>3'-phosphoadenylyl sulfate</name>
        <dbReference type="ChEBI" id="CHEBI:58339"/>
    </ligand>
</feature>
<evidence type="ECO:0000256" key="4">
    <source>
        <dbReference type="PIRSR" id="PIRSR637359-3"/>
    </source>
</evidence>
<feature type="binding site" evidence="3">
    <location>
        <position position="41"/>
    </location>
    <ligand>
        <name>3'-phosphoadenylyl sulfate</name>
        <dbReference type="ChEBI" id="CHEBI:58339"/>
    </ligand>
</feature>
<dbReference type="SUPFAM" id="SSF52540">
    <property type="entry name" value="P-loop containing nucleoside triphosphate hydrolases"/>
    <property type="match status" value="1"/>
</dbReference>
<evidence type="ECO:0000256" key="1">
    <source>
        <dbReference type="ARBA" id="ARBA00022679"/>
    </source>
</evidence>
<organism evidence="6 7">
    <name type="scientific">Araneus ventricosus</name>
    <name type="common">Orbweaver spider</name>
    <name type="synonym">Epeira ventricosa</name>
    <dbReference type="NCBI Taxonomy" id="182803"/>
    <lineage>
        <taxon>Eukaryota</taxon>
        <taxon>Metazoa</taxon>
        <taxon>Ecdysozoa</taxon>
        <taxon>Arthropoda</taxon>
        <taxon>Chelicerata</taxon>
        <taxon>Arachnida</taxon>
        <taxon>Araneae</taxon>
        <taxon>Araneomorphae</taxon>
        <taxon>Entelegynae</taxon>
        <taxon>Araneoidea</taxon>
        <taxon>Araneidae</taxon>
        <taxon>Araneus</taxon>
    </lineage>
</organism>
<feature type="domain" description="Sulfotransferase" evidence="5">
    <location>
        <begin position="30"/>
        <end position="186"/>
    </location>
</feature>
<reference evidence="6 7" key="1">
    <citation type="journal article" date="2019" name="Sci. Rep.">
        <title>Orb-weaving spider Araneus ventricosus genome elucidates the spidroin gene catalogue.</title>
        <authorList>
            <person name="Kono N."/>
            <person name="Nakamura H."/>
            <person name="Ohtoshi R."/>
            <person name="Moran D.A.P."/>
            <person name="Shinohara A."/>
            <person name="Yoshida Y."/>
            <person name="Fujiwara M."/>
            <person name="Mori M."/>
            <person name="Tomita M."/>
            <person name="Arakawa K."/>
        </authorList>
    </citation>
    <scope>NUCLEOTIDE SEQUENCE [LARGE SCALE GENOMIC DNA]</scope>
</reference>
<evidence type="ECO:0000313" key="7">
    <source>
        <dbReference type="Proteomes" id="UP000499080"/>
    </source>
</evidence>
<comment type="caution">
    <text evidence="6">The sequence shown here is derived from an EMBL/GenBank/DDBJ whole genome shotgun (WGS) entry which is preliminary data.</text>
</comment>
<protein>
    <submittedName>
        <fullName evidence="6">Heparan sulfate glucosamine 3-O-sulfotransferase 3A1</fullName>
    </submittedName>
</protein>
<dbReference type="Gene3D" id="3.40.50.300">
    <property type="entry name" value="P-loop containing nucleotide triphosphate hydrolases"/>
    <property type="match status" value="1"/>
</dbReference>
<dbReference type="OrthoDB" id="411451at2759"/>
<dbReference type="InterPro" id="IPR027417">
    <property type="entry name" value="P-loop_NTPase"/>
</dbReference>
<feature type="disulfide bond" evidence="4">
    <location>
        <begin position="149"/>
        <end position="161"/>
    </location>
</feature>
<proteinExistence type="predicted"/>
<feature type="binding site" evidence="3">
    <location>
        <position position="49"/>
    </location>
    <ligand>
        <name>3'-phosphoadenylyl sulfate</name>
        <dbReference type="ChEBI" id="CHEBI:58339"/>
    </ligand>
</feature>